<gene>
    <name evidence="1" type="ORF">GHT06_022833</name>
</gene>
<dbReference type="EMBL" id="WJBH02000010">
    <property type="protein sequence ID" value="KAI9552467.1"/>
    <property type="molecule type" value="Genomic_DNA"/>
</dbReference>
<protein>
    <submittedName>
        <fullName evidence="1">Uncharacterized protein</fullName>
    </submittedName>
</protein>
<sequence length="291" mass="33117">MSTRLSEDDERKATLIINEMLICMNSSFAPALNPHSIPLGHTVDLDTYAFLLDLKKKCQQNGNFLKNSGSPGNIFTRDQIDLAIAGRNAAIHGRHSQILTQWHVYLGSWRYLTGKLGQNFYLDRIRAASERIRRIANTTRPTNIFFNHSSRQGDDVPTMLTNEMTIAMNMHLAPALVSFSRQIQLVPILNFHGSLSDVDVQGHLKALKDRCCYDKNFLANHATGSNSFIRRQLVLSLLGRNAVAHGKRQKVLMQWKAYMGAWIHVLEKIRRIEHADEVRRILSTMVNIDTR</sequence>
<comment type="caution">
    <text evidence="1">The sequence shown here is derived from an EMBL/GenBank/DDBJ whole genome shotgun (WGS) entry which is preliminary data.</text>
</comment>
<organism evidence="1 2">
    <name type="scientific">Daphnia sinensis</name>
    <dbReference type="NCBI Taxonomy" id="1820382"/>
    <lineage>
        <taxon>Eukaryota</taxon>
        <taxon>Metazoa</taxon>
        <taxon>Ecdysozoa</taxon>
        <taxon>Arthropoda</taxon>
        <taxon>Crustacea</taxon>
        <taxon>Branchiopoda</taxon>
        <taxon>Diplostraca</taxon>
        <taxon>Cladocera</taxon>
        <taxon>Anomopoda</taxon>
        <taxon>Daphniidae</taxon>
        <taxon>Daphnia</taxon>
        <taxon>Daphnia similis group</taxon>
    </lineage>
</organism>
<accession>A0AAD5PMT6</accession>
<proteinExistence type="predicted"/>
<reference evidence="1 2" key="1">
    <citation type="submission" date="2022-05" db="EMBL/GenBank/DDBJ databases">
        <title>A multi-omics perspective on studying reproductive biology in Daphnia sinensis.</title>
        <authorList>
            <person name="Jia J."/>
        </authorList>
    </citation>
    <scope>NUCLEOTIDE SEQUENCE [LARGE SCALE GENOMIC DNA]</scope>
    <source>
        <strain evidence="1 2">WSL</strain>
    </source>
</reference>
<name>A0AAD5PMT6_9CRUS</name>
<evidence type="ECO:0000313" key="2">
    <source>
        <dbReference type="Proteomes" id="UP000820818"/>
    </source>
</evidence>
<keyword evidence="2" id="KW-1185">Reference proteome</keyword>
<dbReference type="Proteomes" id="UP000820818">
    <property type="component" value="Linkage Group LG10"/>
</dbReference>
<dbReference type="AlphaFoldDB" id="A0AAD5PMT6"/>
<evidence type="ECO:0000313" key="1">
    <source>
        <dbReference type="EMBL" id="KAI9552467.1"/>
    </source>
</evidence>